<dbReference type="PANTHER" id="PTHR42742:SF3">
    <property type="entry name" value="FRUCTOKINASE"/>
    <property type="match status" value="1"/>
</dbReference>
<dbReference type="PANTHER" id="PTHR42742">
    <property type="entry name" value="TRANSCRIPTIONAL REPRESSOR MPRA"/>
    <property type="match status" value="1"/>
</dbReference>
<reference evidence="3" key="1">
    <citation type="submission" date="2021-06" db="EMBL/GenBank/DDBJ databases">
        <title>50 bacteria genomes isolated from Dapeng, Shenzhen, China.</title>
        <authorList>
            <person name="Zheng W."/>
            <person name="Yu S."/>
            <person name="Huang Y."/>
        </authorList>
    </citation>
    <scope>NUCLEOTIDE SEQUENCE</scope>
    <source>
        <strain evidence="3">DP4N28-2</strain>
    </source>
</reference>
<dbReference type="GO" id="GO:0016853">
    <property type="term" value="F:isomerase activity"/>
    <property type="evidence" value="ECO:0007669"/>
    <property type="project" value="UniProtKB-KW"/>
</dbReference>
<proteinExistence type="predicted"/>
<dbReference type="InterPro" id="IPR051804">
    <property type="entry name" value="Carb_Metab_Reg_Kinase/Isom"/>
</dbReference>
<protein>
    <submittedName>
        <fullName evidence="3">Class I mannose-6-phosphate isomerase</fullName>
    </submittedName>
</protein>
<keyword evidence="2" id="KW-0862">Zinc</keyword>
<dbReference type="Proteomes" id="UP000824927">
    <property type="component" value="Unassembled WGS sequence"/>
</dbReference>
<comment type="caution">
    <text evidence="3">The sequence shown here is derived from an EMBL/GenBank/DDBJ whole genome shotgun (WGS) entry which is preliminary data.</text>
</comment>
<dbReference type="GO" id="GO:0046872">
    <property type="term" value="F:metal ion binding"/>
    <property type="evidence" value="ECO:0007669"/>
    <property type="project" value="UniProtKB-KW"/>
</dbReference>
<organism evidence="3 4">
    <name type="scientific">Qipengyuania aquimaris</name>
    <dbReference type="NCBI Taxonomy" id="255984"/>
    <lineage>
        <taxon>Bacteria</taxon>
        <taxon>Pseudomonadati</taxon>
        <taxon>Pseudomonadota</taxon>
        <taxon>Alphaproteobacteria</taxon>
        <taxon>Sphingomonadales</taxon>
        <taxon>Erythrobacteraceae</taxon>
        <taxon>Qipengyuania</taxon>
    </lineage>
</organism>
<evidence type="ECO:0000256" key="1">
    <source>
        <dbReference type="ARBA" id="ARBA00022723"/>
    </source>
</evidence>
<evidence type="ECO:0000256" key="2">
    <source>
        <dbReference type="ARBA" id="ARBA00022833"/>
    </source>
</evidence>
<dbReference type="AlphaFoldDB" id="A0A9Q3S0V7"/>
<sequence>MSMQAPRVLDRRQVAKPWGRTKLPPPFSNVGDEPIGEIWFESAGAPLDLLIKYLFTSEKLSIQVHPSDEQAAAYGLASGKEECWLVLDAEEGAKLGIGTCEPLSSEELHASALDGSLEQLIDWKPVSRGDFYYIPAGTVHAIGAGVTLVEVQQNADITYRLYDYGRRRELHLDKGVKAAGAIPYPDQLGAQIDLNEERQLVAGPKFDLWLGKGWPSQGLGDEVAQLIPLTGSISAGGVTANAGECLICSPCTEFEVAHDTKLLIAQARSVD</sequence>
<keyword evidence="3" id="KW-0413">Isomerase</keyword>
<dbReference type="SUPFAM" id="SSF51182">
    <property type="entry name" value="RmlC-like cupins"/>
    <property type="match status" value="1"/>
</dbReference>
<name>A0A9Q3S0V7_9SPHN</name>
<accession>A0A9Q3S0V7</accession>
<dbReference type="Gene3D" id="2.60.120.10">
    <property type="entry name" value="Jelly Rolls"/>
    <property type="match status" value="1"/>
</dbReference>
<keyword evidence="1" id="KW-0479">Metal-binding</keyword>
<dbReference type="InterPro" id="IPR011051">
    <property type="entry name" value="RmlC_Cupin_sf"/>
</dbReference>
<evidence type="ECO:0000313" key="4">
    <source>
        <dbReference type="Proteomes" id="UP000824927"/>
    </source>
</evidence>
<dbReference type="InterPro" id="IPR014710">
    <property type="entry name" value="RmlC-like_jellyroll"/>
</dbReference>
<gene>
    <name evidence="3" type="ORF">KUV31_06020</name>
</gene>
<dbReference type="RefSeq" id="WP_222404888.1">
    <property type="nucleotide sequence ID" value="NZ_JAHVKP010000001.1"/>
</dbReference>
<dbReference type="CDD" id="cd07010">
    <property type="entry name" value="cupin_PMI_type_I_N_bac"/>
    <property type="match status" value="1"/>
</dbReference>
<evidence type="ECO:0000313" key="3">
    <source>
        <dbReference type="EMBL" id="MBY6217896.1"/>
    </source>
</evidence>
<dbReference type="EMBL" id="JAHVKP010000001">
    <property type="protein sequence ID" value="MBY6217896.1"/>
    <property type="molecule type" value="Genomic_DNA"/>
</dbReference>